<accession>A0A7C9MW15</accession>
<dbReference type="InterPro" id="IPR041581">
    <property type="entry name" value="Glyoxalase_6"/>
</dbReference>
<dbReference type="CDD" id="cd06587">
    <property type="entry name" value="VOC"/>
    <property type="match status" value="1"/>
</dbReference>
<dbReference type="PANTHER" id="PTHR33993">
    <property type="entry name" value="GLYOXALASE-RELATED"/>
    <property type="match status" value="1"/>
</dbReference>
<dbReference type="PANTHER" id="PTHR33993:SF5">
    <property type="entry name" value="GLYOXALASE"/>
    <property type="match status" value="1"/>
</dbReference>
<feature type="domain" description="VOC" evidence="1">
    <location>
        <begin position="6"/>
        <end position="118"/>
    </location>
</feature>
<dbReference type="InterPro" id="IPR037523">
    <property type="entry name" value="VOC_core"/>
</dbReference>
<dbReference type="SUPFAM" id="SSF54593">
    <property type="entry name" value="Glyoxalase/Bleomycin resistance protein/Dihydroxybiphenyl dioxygenase"/>
    <property type="match status" value="1"/>
</dbReference>
<evidence type="ECO:0000259" key="1">
    <source>
        <dbReference type="PROSITE" id="PS51819"/>
    </source>
</evidence>
<name>A0A7C9MW15_9RHOB</name>
<dbReference type="Gene3D" id="3.10.180.10">
    <property type="entry name" value="2,3-Dihydroxybiphenyl 1,2-Dioxygenase, domain 1"/>
    <property type="match status" value="1"/>
</dbReference>
<proteinExistence type="predicted"/>
<gene>
    <name evidence="2" type="ORF">GQ651_09410</name>
</gene>
<dbReference type="RefSeq" id="WP_160764010.1">
    <property type="nucleotide sequence ID" value="NZ_WUPT01000002.1"/>
</dbReference>
<evidence type="ECO:0000313" key="2">
    <source>
        <dbReference type="EMBL" id="MXQ08060.1"/>
    </source>
</evidence>
<evidence type="ECO:0000313" key="3">
    <source>
        <dbReference type="Proteomes" id="UP000480350"/>
    </source>
</evidence>
<dbReference type="AlphaFoldDB" id="A0A7C9MW15"/>
<dbReference type="Pfam" id="PF18029">
    <property type="entry name" value="Glyoxalase_6"/>
    <property type="match status" value="1"/>
</dbReference>
<keyword evidence="3" id="KW-1185">Reference proteome</keyword>
<protein>
    <submittedName>
        <fullName evidence="2">VOC family protein</fullName>
    </submittedName>
</protein>
<dbReference type="EMBL" id="WUPT01000002">
    <property type="protein sequence ID" value="MXQ08060.1"/>
    <property type="molecule type" value="Genomic_DNA"/>
</dbReference>
<dbReference type="InterPro" id="IPR029068">
    <property type="entry name" value="Glyas_Bleomycin-R_OHBP_Dase"/>
</dbReference>
<comment type="caution">
    <text evidence="2">The sequence shown here is derived from an EMBL/GenBank/DDBJ whole genome shotgun (WGS) entry which is preliminary data.</text>
</comment>
<organism evidence="2 3">
    <name type="scientific">Kangsaoukella pontilimi</name>
    <dbReference type="NCBI Taxonomy" id="2691042"/>
    <lineage>
        <taxon>Bacteria</taxon>
        <taxon>Pseudomonadati</taxon>
        <taxon>Pseudomonadota</taxon>
        <taxon>Alphaproteobacteria</taxon>
        <taxon>Rhodobacterales</taxon>
        <taxon>Paracoccaceae</taxon>
        <taxon>Kangsaoukella</taxon>
    </lineage>
</organism>
<dbReference type="InterPro" id="IPR052164">
    <property type="entry name" value="Anthracycline_SecMetBiosynth"/>
</dbReference>
<dbReference type="PROSITE" id="PS51819">
    <property type="entry name" value="VOC"/>
    <property type="match status" value="1"/>
</dbReference>
<dbReference type="Proteomes" id="UP000480350">
    <property type="component" value="Unassembled WGS sequence"/>
</dbReference>
<reference evidence="2 3" key="1">
    <citation type="submission" date="2019-12" db="EMBL/GenBank/DDBJ databases">
        <authorList>
            <person name="Lee S.D."/>
        </authorList>
    </citation>
    <scope>NUCLEOTIDE SEQUENCE [LARGE SCALE GENOMIC DNA]</scope>
    <source>
        <strain evidence="2 3">GH1-50</strain>
    </source>
</reference>
<reference evidence="2 3" key="2">
    <citation type="submission" date="2020-03" db="EMBL/GenBank/DDBJ databases">
        <title>Kangsaoukella pontilimi gen. nov., sp. nov., a new member of the family Rhodobacteraceae isolated from a tidal mudflat.</title>
        <authorList>
            <person name="Kim I.S."/>
        </authorList>
    </citation>
    <scope>NUCLEOTIDE SEQUENCE [LARGE SCALE GENOMIC DNA]</scope>
    <source>
        <strain evidence="2 3">GH1-50</strain>
    </source>
</reference>
<sequence length="122" mass="13130">MEKVTGIGGVFFRAKDPASLSAWYDTHLGVSPAPTDMETPPWVGEGGVTVFAPFAADTDYFPAGQQTMINFRVANMDAMLNQLHAAGIETFNETTLDGIGRFAHLKDPEGNAIELWEPPASS</sequence>